<evidence type="ECO:0000256" key="2">
    <source>
        <dbReference type="ARBA" id="ARBA00023125"/>
    </source>
</evidence>
<dbReference type="SMART" id="SM00866">
    <property type="entry name" value="UTRA"/>
    <property type="match status" value="1"/>
</dbReference>
<dbReference type="Gene3D" id="3.40.1410.10">
    <property type="entry name" value="Chorismate lyase-like"/>
    <property type="match status" value="1"/>
</dbReference>
<dbReference type="SUPFAM" id="SSF64288">
    <property type="entry name" value="Chorismate lyase-like"/>
    <property type="match status" value="1"/>
</dbReference>
<dbReference type="PANTHER" id="PTHR44846">
    <property type="entry name" value="MANNOSYL-D-GLYCERATE TRANSPORT/METABOLISM SYSTEM REPRESSOR MNGR-RELATED"/>
    <property type="match status" value="1"/>
</dbReference>
<evidence type="ECO:0000256" key="1">
    <source>
        <dbReference type="ARBA" id="ARBA00023015"/>
    </source>
</evidence>
<gene>
    <name evidence="5" type="ORF">BAU18_002725</name>
</gene>
<organism evidence="5 6">
    <name type="scientific">Enterococcus diestrammenae</name>
    <dbReference type="NCBI Taxonomy" id="1155073"/>
    <lineage>
        <taxon>Bacteria</taxon>
        <taxon>Bacillati</taxon>
        <taxon>Bacillota</taxon>
        <taxon>Bacilli</taxon>
        <taxon>Lactobacillales</taxon>
        <taxon>Enterococcaceae</taxon>
        <taxon>Enterococcus</taxon>
    </lineage>
</organism>
<protein>
    <submittedName>
        <fullName evidence="5">GntR family transcriptional regulator</fullName>
    </submittedName>
</protein>
<dbReference type="InterPro" id="IPR036390">
    <property type="entry name" value="WH_DNA-bd_sf"/>
</dbReference>
<dbReference type="RefSeq" id="WP_161868188.1">
    <property type="nucleotide sequence ID" value="NZ_MAEI02000001.1"/>
</dbReference>
<dbReference type="Gene3D" id="1.10.10.10">
    <property type="entry name" value="Winged helix-like DNA-binding domain superfamily/Winged helix DNA-binding domain"/>
    <property type="match status" value="1"/>
</dbReference>
<dbReference type="InterPro" id="IPR011663">
    <property type="entry name" value="UTRA"/>
</dbReference>
<feature type="domain" description="HTH gntR-type" evidence="4">
    <location>
        <begin position="5"/>
        <end position="73"/>
    </location>
</feature>
<proteinExistence type="predicted"/>
<reference evidence="5 6" key="2">
    <citation type="submission" date="2024-02" db="EMBL/GenBank/DDBJ databases">
        <title>The Genome Sequence of Enterococcus diestrammenae JM9A.</title>
        <authorList>
            <person name="Earl A."/>
            <person name="Manson A."/>
            <person name="Gilmore M."/>
            <person name="Sanders J."/>
            <person name="Shea T."/>
            <person name="Howe W."/>
            <person name="Livny J."/>
            <person name="Cuomo C."/>
            <person name="Neafsey D."/>
            <person name="Birren B."/>
        </authorList>
    </citation>
    <scope>NUCLEOTIDE SEQUENCE [LARGE SCALE GENOMIC DNA]</scope>
    <source>
        <strain evidence="5 6">JM9A</strain>
    </source>
</reference>
<evidence type="ECO:0000313" key="5">
    <source>
        <dbReference type="EMBL" id="MEO1783106.1"/>
    </source>
</evidence>
<dbReference type="InterPro" id="IPR036388">
    <property type="entry name" value="WH-like_DNA-bd_sf"/>
</dbReference>
<dbReference type="InterPro" id="IPR050679">
    <property type="entry name" value="Bact_HTH_transcr_reg"/>
</dbReference>
<dbReference type="CDD" id="cd07377">
    <property type="entry name" value="WHTH_GntR"/>
    <property type="match status" value="1"/>
</dbReference>
<accession>A0ABV0F4V6</accession>
<reference evidence="6" key="1">
    <citation type="submission" date="2016-06" db="EMBL/GenBank/DDBJ databases">
        <title>Four novel species of enterococci isolated from chicken manure.</title>
        <authorList>
            <person name="Van Tyne D."/>
        </authorList>
    </citation>
    <scope>NUCLEOTIDE SEQUENCE [LARGE SCALE GENOMIC DNA]</scope>
    <source>
        <strain evidence="6">JM9A</strain>
    </source>
</reference>
<dbReference type="Pfam" id="PF07702">
    <property type="entry name" value="UTRA"/>
    <property type="match status" value="1"/>
</dbReference>
<dbReference type="PRINTS" id="PR00035">
    <property type="entry name" value="HTHGNTR"/>
</dbReference>
<dbReference type="InterPro" id="IPR028978">
    <property type="entry name" value="Chorismate_lyase_/UTRA_dom_sf"/>
</dbReference>
<dbReference type="Pfam" id="PF00392">
    <property type="entry name" value="GntR"/>
    <property type="match status" value="1"/>
</dbReference>
<keyword evidence="3" id="KW-0804">Transcription</keyword>
<name>A0ABV0F4V6_9ENTE</name>
<dbReference type="PANTHER" id="PTHR44846:SF1">
    <property type="entry name" value="MANNOSYL-D-GLYCERATE TRANSPORT_METABOLISM SYSTEM REPRESSOR MNGR-RELATED"/>
    <property type="match status" value="1"/>
</dbReference>
<sequence>MTTTKKVFQEVANQLRQQIAKGVYQPGQKLPSEYELATLFQVSRLTIRKALALLMDEHLLAKEPGKGTYVMKPSKVASGAGGLQSFTEKARQEGRMPMTKVLACEEATELPQSVAVFFGDQGELVVPVWRIQRLRFWEDEPMTLEEQYVPQRFLPEVSKELLQGSLFEALEKQVEIGYSHQEVEAVLADEEKSRLLAVTVGAPLLLVHSLTYSPAGIPVLYDTSYYRGDKYTFRNTLQRKRYR</sequence>
<dbReference type="PROSITE" id="PS50949">
    <property type="entry name" value="HTH_GNTR"/>
    <property type="match status" value="1"/>
</dbReference>
<dbReference type="Proteomes" id="UP001429357">
    <property type="component" value="Unassembled WGS sequence"/>
</dbReference>
<dbReference type="SMART" id="SM00345">
    <property type="entry name" value="HTH_GNTR"/>
    <property type="match status" value="1"/>
</dbReference>
<dbReference type="NCBIfam" id="NF041547">
    <property type="entry name" value="GntR_LSA1692"/>
    <property type="match status" value="1"/>
</dbReference>
<dbReference type="InterPro" id="IPR000524">
    <property type="entry name" value="Tscrpt_reg_HTH_GntR"/>
</dbReference>
<dbReference type="EMBL" id="MAEI02000001">
    <property type="protein sequence ID" value="MEO1783106.1"/>
    <property type="molecule type" value="Genomic_DNA"/>
</dbReference>
<evidence type="ECO:0000313" key="6">
    <source>
        <dbReference type="Proteomes" id="UP001429357"/>
    </source>
</evidence>
<keyword evidence="6" id="KW-1185">Reference proteome</keyword>
<keyword evidence="2" id="KW-0238">DNA-binding</keyword>
<evidence type="ECO:0000256" key="3">
    <source>
        <dbReference type="ARBA" id="ARBA00023163"/>
    </source>
</evidence>
<evidence type="ECO:0000259" key="4">
    <source>
        <dbReference type="PROSITE" id="PS50949"/>
    </source>
</evidence>
<comment type="caution">
    <text evidence="5">The sequence shown here is derived from an EMBL/GenBank/DDBJ whole genome shotgun (WGS) entry which is preliminary data.</text>
</comment>
<dbReference type="SUPFAM" id="SSF46785">
    <property type="entry name" value="Winged helix' DNA-binding domain"/>
    <property type="match status" value="1"/>
</dbReference>
<keyword evidence="1" id="KW-0805">Transcription regulation</keyword>